<reference evidence="3" key="1">
    <citation type="submission" date="2025-08" db="UniProtKB">
        <authorList>
            <consortium name="RefSeq"/>
        </authorList>
    </citation>
    <scope>IDENTIFICATION</scope>
    <source>
        <tissue evidence="3">Seedling</tissue>
    </source>
</reference>
<organism evidence="2 3">
    <name type="scientific">Ziziphus jujuba</name>
    <name type="common">Chinese jujube</name>
    <name type="synonym">Ziziphus sativa</name>
    <dbReference type="NCBI Taxonomy" id="326968"/>
    <lineage>
        <taxon>Eukaryota</taxon>
        <taxon>Viridiplantae</taxon>
        <taxon>Streptophyta</taxon>
        <taxon>Embryophyta</taxon>
        <taxon>Tracheophyta</taxon>
        <taxon>Spermatophyta</taxon>
        <taxon>Magnoliopsida</taxon>
        <taxon>eudicotyledons</taxon>
        <taxon>Gunneridae</taxon>
        <taxon>Pentapetalae</taxon>
        <taxon>rosids</taxon>
        <taxon>fabids</taxon>
        <taxon>Rosales</taxon>
        <taxon>Rhamnaceae</taxon>
        <taxon>Paliureae</taxon>
        <taxon>Ziziphus</taxon>
    </lineage>
</organism>
<evidence type="ECO:0000256" key="1">
    <source>
        <dbReference type="SAM" id="MobiDB-lite"/>
    </source>
</evidence>
<sequence>MALQSICSNSLLTKSVVYWPAASSSSSAWSSSSSSCCSYSNLMLCNKKGKWRRREGRSGGVICAVDRNSNSKSSNSSSSSNSNSSKSSGDGKKGGGVPNSNYVVPMDKSFSLANSSCITRPLAEILRDLNKRIPENIIGTPNDSTTIIPWYHANRMMSFYAPGWCGEIRDVIFSDNGSVTVVYRVTIRGSDGEAHRESSGTISSTDGLIVDPVAAAEEIAFCKACARFGLGLYLYHEE</sequence>
<dbReference type="Proteomes" id="UP001652623">
    <property type="component" value="Chromosome 12"/>
</dbReference>
<accession>A0ABM3I1H6</accession>
<protein>
    <submittedName>
        <fullName evidence="3">DNA repair RAD52-like protein 2, chloroplastic</fullName>
    </submittedName>
</protein>
<gene>
    <name evidence="3" type="primary">LOC107431818</name>
</gene>
<feature type="region of interest" description="Disordered" evidence="1">
    <location>
        <begin position="62"/>
        <end position="98"/>
    </location>
</feature>
<dbReference type="PANTHER" id="PTHR34050:SF3">
    <property type="entry name" value="DNA REPAIR RAD52-LIKE PROTEIN 2, CHLOROPLASTIC"/>
    <property type="match status" value="1"/>
</dbReference>
<evidence type="ECO:0000313" key="2">
    <source>
        <dbReference type="Proteomes" id="UP001652623"/>
    </source>
</evidence>
<dbReference type="GeneID" id="107431818"/>
<name>A0ABM3I1H6_ZIZJJ</name>
<dbReference type="PANTHER" id="PTHR34050">
    <property type="entry name" value="DNA REPAIR RAD52-LIKE PROTEIN 2, CHLOROPLASTIC"/>
    <property type="match status" value="1"/>
</dbReference>
<dbReference type="InterPro" id="IPR037489">
    <property type="entry name" value="RAD52-like"/>
</dbReference>
<proteinExistence type="predicted"/>
<evidence type="ECO:0000313" key="3">
    <source>
        <dbReference type="RefSeq" id="XP_048318697.1"/>
    </source>
</evidence>
<dbReference type="RefSeq" id="XP_048318697.1">
    <property type="nucleotide sequence ID" value="XM_048462740.2"/>
</dbReference>
<feature type="compositionally biased region" description="Low complexity" evidence="1">
    <location>
        <begin position="68"/>
        <end position="88"/>
    </location>
</feature>
<keyword evidence="2" id="KW-1185">Reference proteome</keyword>